<feature type="region of interest" description="Disordered" evidence="2">
    <location>
        <begin position="507"/>
        <end position="543"/>
    </location>
</feature>
<gene>
    <name evidence="3" type="ORF">C1SCF055_LOCUS6733</name>
</gene>
<dbReference type="EMBL" id="CAMXCT010000433">
    <property type="protein sequence ID" value="CAI3978717.1"/>
    <property type="molecule type" value="Genomic_DNA"/>
</dbReference>
<keyword evidence="5" id="KW-1185">Reference proteome</keyword>
<evidence type="ECO:0000256" key="2">
    <source>
        <dbReference type="SAM" id="MobiDB-lite"/>
    </source>
</evidence>
<feature type="compositionally biased region" description="Basic and acidic residues" evidence="2">
    <location>
        <begin position="709"/>
        <end position="722"/>
    </location>
</feature>
<evidence type="ECO:0000313" key="3">
    <source>
        <dbReference type="EMBL" id="CAI3978717.1"/>
    </source>
</evidence>
<sequence>MGPRGNSQSMEELSEAVVQDLQQALAKEDDQDLKLRWFLACEKRLAEVEARNCQSLADLAAEADGSQTKVKDLQEQSTAARAAMADLVTDKVSGSWGNVSCLTTQDLLWALKTLREHSEEEKTKFLKKISSLERKVETLRAYKKRSMIEEEAFKKLREEAQGLQKQHAQDVELLKEMDQALHYRLEEVDQLNVKVKMMSRHIEVIQGGMLASKLLETSLCEVVEEPRCSRRCSMPACPAQDYDRDEELAADGAYIRDLIENPLVLPPPDSGNEVSDENMESAMQERAVTLHHLVKELREGLNDAVRLRMHGIAEKDQGPYGRAKTCKMDRWMPKRLWDLEQYGRLWADSPVGNLWLQVAMLTYCLLGIFFLRSNFVFSSGWHKKLLSSWTMEVNAWTNASGKSVEPNPPVHADLALKLAASCKSERKKHGGRRKLEICHQSSWPMQHNYNLYAYYALFRRGSKIWRWHSDGESEEVAEASDADRDGGIAEVDSMDNRAPIRAGKLIARLPMSESEEEPEAPSDCEDSKESPTAPPVEVSRPRPSLVDGFRRKTMKFRQWMGRLVSAKSYGPGVLEFEGGCSEELLDKDSKNHFLAAYLTTQQFAAKNGGRCWILHGFPGKCWILHGQRSFIAIVQETIGSKMGFGNFGTCDLTVQFQSAECQEHGENSLDEWLRMFHAASMKKKKLKVAICCEEASTTGDEEEAGNSCDRQEKGRRGEESKDSGSGVHIAIRWSVAETNCTWPWWQSAPSRDIKRYANNIFS</sequence>
<reference evidence="4 5" key="2">
    <citation type="submission" date="2024-05" db="EMBL/GenBank/DDBJ databases">
        <authorList>
            <person name="Chen Y."/>
            <person name="Shah S."/>
            <person name="Dougan E. K."/>
            <person name="Thang M."/>
            <person name="Chan C."/>
        </authorList>
    </citation>
    <scope>NUCLEOTIDE SEQUENCE [LARGE SCALE GENOMIC DNA]</scope>
</reference>
<name>A0A9P1BSX0_9DINO</name>
<feature type="region of interest" description="Disordered" evidence="2">
    <location>
        <begin position="700"/>
        <end position="723"/>
    </location>
</feature>
<dbReference type="AlphaFoldDB" id="A0A9P1BSX0"/>
<protein>
    <submittedName>
        <fullName evidence="3">Uncharacterized protein</fullName>
    </submittedName>
</protein>
<feature type="region of interest" description="Disordered" evidence="2">
    <location>
        <begin position="474"/>
        <end position="494"/>
    </location>
</feature>
<evidence type="ECO:0000313" key="4">
    <source>
        <dbReference type="EMBL" id="CAL4766029.1"/>
    </source>
</evidence>
<evidence type="ECO:0000256" key="1">
    <source>
        <dbReference type="SAM" id="Coils"/>
    </source>
</evidence>
<dbReference type="EMBL" id="CAMXCT030000433">
    <property type="protein sequence ID" value="CAL4766029.1"/>
    <property type="molecule type" value="Genomic_DNA"/>
</dbReference>
<accession>A0A9P1BSX0</accession>
<dbReference type="EMBL" id="CAMXCT020000433">
    <property type="protein sequence ID" value="CAL1132092.1"/>
    <property type="molecule type" value="Genomic_DNA"/>
</dbReference>
<comment type="caution">
    <text evidence="3">The sequence shown here is derived from an EMBL/GenBank/DDBJ whole genome shotgun (WGS) entry which is preliminary data.</text>
</comment>
<dbReference type="Proteomes" id="UP001152797">
    <property type="component" value="Unassembled WGS sequence"/>
</dbReference>
<evidence type="ECO:0000313" key="5">
    <source>
        <dbReference type="Proteomes" id="UP001152797"/>
    </source>
</evidence>
<organism evidence="3">
    <name type="scientific">Cladocopium goreaui</name>
    <dbReference type="NCBI Taxonomy" id="2562237"/>
    <lineage>
        <taxon>Eukaryota</taxon>
        <taxon>Sar</taxon>
        <taxon>Alveolata</taxon>
        <taxon>Dinophyceae</taxon>
        <taxon>Suessiales</taxon>
        <taxon>Symbiodiniaceae</taxon>
        <taxon>Cladocopium</taxon>
    </lineage>
</organism>
<keyword evidence="1" id="KW-0175">Coiled coil</keyword>
<feature type="compositionally biased region" description="Acidic residues" evidence="2">
    <location>
        <begin position="513"/>
        <end position="526"/>
    </location>
</feature>
<feature type="coiled-coil region" evidence="1">
    <location>
        <begin position="115"/>
        <end position="166"/>
    </location>
</feature>
<reference evidence="3" key="1">
    <citation type="submission" date="2022-10" db="EMBL/GenBank/DDBJ databases">
        <authorList>
            <person name="Chen Y."/>
            <person name="Dougan E. K."/>
            <person name="Chan C."/>
            <person name="Rhodes N."/>
            <person name="Thang M."/>
        </authorList>
    </citation>
    <scope>NUCLEOTIDE SEQUENCE</scope>
</reference>
<proteinExistence type="predicted"/>